<accession>A0A5J4ZHP6</accession>
<dbReference type="AlphaFoldDB" id="A0A5J4ZHP6"/>
<evidence type="ECO:0000313" key="2">
    <source>
        <dbReference type="EMBL" id="KAA8517414.1"/>
    </source>
</evidence>
<gene>
    <name evidence="2" type="ORF">F0562_017707</name>
</gene>
<proteinExistence type="predicted"/>
<dbReference type="EMBL" id="CM018051">
    <property type="protein sequence ID" value="KAA8517414.1"/>
    <property type="molecule type" value="Genomic_DNA"/>
</dbReference>
<evidence type="ECO:0000256" key="1">
    <source>
        <dbReference type="SAM" id="MobiDB-lite"/>
    </source>
</evidence>
<protein>
    <submittedName>
        <fullName evidence="2">Uncharacterized protein</fullName>
    </submittedName>
</protein>
<organism evidence="2 3">
    <name type="scientific">Nyssa sinensis</name>
    <dbReference type="NCBI Taxonomy" id="561372"/>
    <lineage>
        <taxon>Eukaryota</taxon>
        <taxon>Viridiplantae</taxon>
        <taxon>Streptophyta</taxon>
        <taxon>Embryophyta</taxon>
        <taxon>Tracheophyta</taxon>
        <taxon>Spermatophyta</taxon>
        <taxon>Magnoliopsida</taxon>
        <taxon>eudicotyledons</taxon>
        <taxon>Gunneridae</taxon>
        <taxon>Pentapetalae</taxon>
        <taxon>asterids</taxon>
        <taxon>Cornales</taxon>
        <taxon>Nyssaceae</taxon>
        <taxon>Nyssa</taxon>
    </lineage>
</organism>
<name>A0A5J4ZHP6_9ASTE</name>
<dbReference type="Proteomes" id="UP000325577">
    <property type="component" value="Linkage Group LG8"/>
</dbReference>
<evidence type="ECO:0000313" key="3">
    <source>
        <dbReference type="Proteomes" id="UP000325577"/>
    </source>
</evidence>
<keyword evidence="3" id="KW-1185">Reference proteome</keyword>
<sequence length="196" mass="21046">MASSQSLHASINGLHDAKESSRSLQVKKSCSSYSDGVAQPLQHQGPNFLSTQVDLSQNDQSKEGFPDPTTVSDFKKEKNTQAIHSSTVSTVASQLLKPAVLPLSNTSDTCTPKAVAFQQNTHPIFSSIGTIVNQQHNLAAPRRMVVDMLAPFSAQLSSAHQFHANNTPNGVDNTRYAEVIATQITVQKVVGPQIPV</sequence>
<reference evidence="2 3" key="1">
    <citation type="submission" date="2019-09" db="EMBL/GenBank/DDBJ databases">
        <title>A chromosome-level genome assembly of the Chinese tupelo Nyssa sinensis.</title>
        <authorList>
            <person name="Yang X."/>
            <person name="Kang M."/>
            <person name="Yang Y."/>
            <person name="Xiong H."/>
            <person name="Wang M."/>
            <person name="Zhang Z."/>
            <person name="Wang Z."/>
            <person name="Wu H."/>
            <person name="Ma T."/>
            <person name="Liu J."/>
            <person name="Xi Z."/>
        </authorList>
    </citation>
    <scope>NUCLEOTIDE SEQUENCE [LARGE SCALE GENOMIC DNA]</scope>
    <source>
        <strain evidence="2">J267</strain>
        <tissue evidence="2">Leaf</tissue>
    </source>
</reference>
<feature type="compositionally biased region" description="Polar residues" evidence="1">
    <location>
        <begin position="22"/>
        <end position="34"/>
    </location>
</feature>
<feature type="region of interest" description="Disordered" evidence="1">
    <location>
        <begin position="1"/>
        <end position="45"/>
    </location>
</feature>